<reference evidence="7 8" key="1">
    <citation type="journal article" date="2023" name="Microb. Genom.">
        <title>Mesoterricola silvestris gen. nov., sp. nov., Mesoterricola sediminis sp. nov., Geothrix oryzae sp. nov., Geothrix edaphica sp. nov., Geothrix rubra sp. nov., and Geothrix limicola sp. nov., six novel members of Acidobacteriota isolated from soils.</title>
        <authorList>
            <person name="Weisberg A.J."/>
            <person name="Pearce E."/>
            <person name="Kramer C.G."/>
            <person name="Chang J.H."/>
            <person name="Clarke C.R."/>
        </authorList>
    </citation>
    <scope>NUCLEOTIDE SEQUENCE [LARGE SCALE GENOMIC DNA]</scope>
    <source>
        <strain evidence="7 8">NE20-4-1</strain>
    </source>
</reference>
<dbReference type="InterPro" id="IPR036866">
    <property type="entry name" value="RibonucZ/Hydroxyglut_hydro"/>
</dbReference>
<evidence type="ECO:0000259" key="6">
    <source>
        <dbReference type="SMART" id="SM00849"/>
    </source>
</evidence>
<dbReference type="PANTHER" id="PTHR46233:SF3">
    <property type="entry name" value="HYDROXYACYLGLUTATHIONE HYDROLASE GLOC"/>
    <property type="match status" value="1"/>
</dbReference>
<evidence type="ECO:0000313" key="8">
    <source>
        <dbReference type="Proteomes" id="UP001282474"/>
    </source>
</evidence>
<dbReference type="PANTHER" id="PTHR46233">
    <property type="entry name" value="HYDROXYACYLGLUTATHIONE HYDROLASE GLOC"/>
    <property type="match status" value="1"/>
</dbReference>
<keyword evidence="3" id="KW-0378">Hydrolase</keyword>
<evidence type="ECO:0000313" key="7">
    <source>
        <dbReference type="EMBL" id="MDX3041402.1"/>
    </source>
</evidence>
<evidence type="ECO:0000256" key="4">
    <source>
        <dbReference type="ARBA" id="ARBA00022833"/>
    </source>
</evidence>
<feature type="compositionally biased region" description="Low complexity" evidence="5">
    <location>
        <begin position="1"/>
        <end position="13"/>
    </location>
</feature>
<keyword evidence="4" id="KW-0862">Zinc</keyword>
<comment type="caution">
    <text evidence="7">The sequence shown here is derived from an EMBL/GenBank/DDBJ whole genome shotgun (WGS) entry which is preliminary data.</text>
</comment>
<keyword evidence="8" id="KW-1185">Reference proteome</keyword>
<feature type="region of interest" description="Disordered" evidence="5">
    <location>
        <begin position="1"/>
        <end position="25"/>
    </location>
</feature>
<dbReference type="EMBL" id="JARAWJ010000026">
    <property type="protein sequence ID" value="MDX3041402.1"/>
    <property type="molecule type" value="Genomic_DNA"/>
</dbReference>
<dbReference type="Pfam" id="PF00753">
    <property type="entry name" value="Lactamase_B"/>
    <property type="match status" value="1"/>
</dbReference>
<protein>
    <submittedName>
        <fullName evidence="7">MBL fold metallo-hydrolase</fullName>
    </submittedName>
</protein>
<evidence type="ECO:0000256" key="3">
    <source>
        <dbReference type="ARBA" id="ARBA00022801"/>
    </source>
</evidence>
<name>A0ABU4MXD4_9ACTN</name>
<proteinExistence type="predicted"/>
<dbReference type="PROSITE" id="PS51318">
    <property type="entry name" value="TAT"/>
    <property type="match status" value="1"/>
</dbReference>
<dbReference type="InterPro" id="IPR001279">
    <property type="entry name" value="Metallo-B-lactamas"/>
</dbReference>
<dbReference type="InterPro" id="IPR006311">
    <property type="entry name" value="TAT_signal"/>
</dbReference>
<feature type="domain" description="Metallo-beta-lactamase" evidence="6">
    <location>
        <begin position="113"/>
        <end position="294"/>
    </location>
</feature>
<organism evidence="7 8">
    <name type="scientific">Streptomyces caniscabiei</name>
    <dbReference type="NCBI Taxonomy" id="2746961"/>
    <lineage>
        <taxon>Bacteria</taxon>
        <taxon>Bacillati</taxon>
        <taxon>Actinomycetota</taxon>
        <taxon>Actinomycetes</taxon>
        <taxon>Kitasatosporales</taxon>
        <taxon>Streptomycetaceae</taxon>
        <taxon>Streptomyces</taxon>
    </lineage>
</organism>
<dbReference type="InterPro" id="IPR051453">
    <property type="entry name" value="MBL_Glyoxalase_II"/>
</dbReference>
<evidence type="ECO:0000256" key="1">
    <source>
        <dbReference type="ARBA" id="ARBA00001947"/>
    </source>
</evidence>
<dbReference type="Proteomes" id="UP001282474">
    <property type="component" value="Unassembled WGS sequence"/>
</dbReference>
<gene>
    <name evidence="7" type="ORF">PV383_30045</name>
</gene>
<dbReference type="SUPFAM" id="SSF56281">
    <property type="entry name" value="Metallo-hydrolase/oxidoreductase"/>
    <property type="match status" value="1"/>
</dbReference>
<dbReference type="SMART" id="SM00849">
    <property type="entry name" value="Lactamase_B"/>
    <property type="match status" value="1"/>
</dbReference>
<dbReference type="CDD" id="cd16280">
    <property type="entry name" value="metallo-hydrolase-like_MBL-fold"/>
    <property type="match status" value="1"/>
</dbReference>
<accession>A0ABU4MXD4</accession>
<sequence length="363" mass="37952">MTDPTTDLTTDSTRPAPTGGPRHRSLTRRRFWQAGTAAAVTVGAASLTRGQFAGAATAPTAQDYFDRAAERAGDNPILTDLVAALTSGFSVPRPTPPAPQKIFDDVAVVSIGWVSATAILTSDGIILIDALTSPTDAEQTLVPGLRALGADPSTIKYVVVTHGHGDHFGGARYLADTYGTRVMMAPADWDTLAASKPADAPTRDLDITDGQKLTLGGTTVTLHHTPGHTPGSVSPIFPVHWRGGAHTAMLWGGTNPPTATADKRTYLDSARTFGSRMKRAAVDVELSNHGFCDHGLERMEEVRGAPDSAENPFVVGTSGTQLFMQVIKDMLKGRILQDQESTGTATTSAATAAAAPHTAACGC</sequence>
<comment type="cofactor">
    <cofactor evidence="1">
        <name>Zn(2+)</name>
        <dbReference type="ChEBI" id="CHEBI:29105"/>
    </cofactor>
</comment>
<evidence type="ECO:0000256" key="5">
    <source>
        <dbReference type="SAM" id="MobiDB-lite"/>
    </source>
</evidence>
<evidence type="ECO:0000256" key="2">
    <source>
        <dbReference type="ARBA" id="ARBA00022723"/>
    </source>
</evidence>
<dbReference type="Gene3D" id="3.60.15.10">
    <property type="entry name" value="Ribonuclease Z/Hydroxyacylglutathione hydrolase-like"/>
    <property type="match status" value="1"/>
</dbReference>
<dbReference type="RefSeq" id="WP_193379728.1">
    <property type="nucleotide sequence ID" value="NZ_JABXWF010000002.1"/>
</dbReference>
<keyword evidence="2" id="KW-0479">Metal-binding</keyword>